<feature type="region of interest" description="Disordered" evidence="1">
    <location>
        <begin position="995"/>
        <end position="1014"/>
    </location>
</feature>
<dbReference type="STRING" id="68775.A0A5C3LZF5"/>
<feature type="compositionally biased region" description="Polar residues" evidence="1">
    <location>
        <begin position="266"/>
        <end position="283"/>
    </location>
</feature>
<feature type="compositionally biased region" description="Polar residues" evidence="1">
    <location>
        <begin position="357"/>
        <end position="366"/>
    </location>
</feature>
<organism evidence="2 3">
    <name type="scientific">Crucibulum laeve</name>
    <dbReference type="NCBI Taxonomy" id="68775"/>
    <lineage>
        <taxon>Eukaryota</taxon>
        <taxon>Fungi</taxon>
        <taxon>Dikarya</taxon>
        <taxon>Basidiomycota</taxon>
        <taxon>Agaricomycotina</taxon>
        <taxon>Agaricomycetes</taxon>
        <taxon>Agaricomycetidae</taxon>
        <taxon>Agaricales</taxon>
        <taxon>Agaricineae</taxon>
        <taxon>Nidulariaceae</taxon>
        <taxon>Crucibulum</taxon>
    </lineage>
</organism>
<feature type="region of interest" description="Disordered" evidence="1">
    <location>
        <begin position="1215"/>
        <end position="1239"/>
    </location>
</feature>
<dbReference type="Proteomes" id="UP000308652">
    <property type="component" value="Unassembled WGS sequence"/>
</dbReference>
<feature type="compositionally biased region" description="Low complexity" evidence="1">
    <location>
        <begin position="404"/>
        <end position="417"/>
    </location>
</feature>
<dbReference type="EMBL" id="ML213604">
    <property type="protein sequence ID" value="TFK38252.1"/>
    <property type="molecule type" value="Genomic_DNA"/>
</dbReference>
<dbReference type="OrthoDB" id="3228777at2759"/>
<protein>
    <submittedName>
        <fullName evidence="2">Uncharacterized protein</fullName>
    </submittedName>
</protein>
<sequence length="1455" mass="158719">MTTDTAPFARFSRIGFGLGLKSSPKSRSSKAKGAPADEDWYIPYNGPYEAPREPLGGRKERDSWGDPVYEDGAQAYAEGYGGEDEPMLDDRELHKRYGDYARQSGERSVRDRTTSVVSGRTVSSGAMDPSRASMSMRRSTVSSGTRPPIPSYINLDAAGGVGESPMPNVRSDVESNRLSFASIFGFRKQPSLNFTEPDRSQKRAKPGRMVVRTEPTSPSMSSGRQTMSTVSNSVLRGRSQPILSSIGTSDEDYYNSYYSTLIQQENATTLSSQPNSASGSSKHPGSAGRESASPTSGGLHPYAYTFPKSEQPDDSPKEPQTAPPTSRSHPIHDPGPSNQQYYPQQKHEPPRLMFTHPPSNTISPQSADAPYFAPIPGPSVLKQQLKSSVSTPNLRSSLIPPDSPSGLGSRSPSPSRLINLPHLRRPPLPTSVPKGRERWLSAETWCDALLFPRPRLKVKRDAEKEKMGSGRIVSPPGSPLGRDFGLSTGKNGEKEQGMASRVLAYSRSLVDLGQAREEDEKREREKVKEREGMWGSPRKKEKERERSRSRSRTQGMAGTQAEKVVQPSAWKGKEKEKVEGEREGRRKVDDPFAANPIGATGTVPVIMTTGTGLRPPRPKSWAQDDLALPSPVPSLARVLEEGAQLQSQRKQWQAQATESFANRATRSVSRARSKSLTAKGKKIPVNYHQSNMDFLAARACLGNQDRFISVTDSPPIPAKVPTSMHTDSTRPSHSHSNSLVKTLTKSSKTHSRSHSRGDSWSKSALKMAKNTVAICGFSADGSGNGMLTPHEANMDERGSSLEHALRREGTRVIRLADPAQIPVDKGLPITPIAPLTMSPRVSPTPSGSAMSDSRVGIALSTPPLVDDTESIRIPAHPYAQGGMFSYSTAANASDGRQVERGSDYAGPHLSAPATAATKLETSEVAARHKLPPHIVLHPYAAQTSSAAQDSYQDDKLITQIRHDSNVPPPAKMWAQLSPGVVREILPSEIQYSPFMPSQAGDSPTNREARNSNIITDTVGVGEALAYASLSRRSRDSGLGTSEDHEIIHLPLQQSEWQRRSIPEETSPEIVQRVHRLTVMYDTRPQYDRRIASNPSNHTLASSPLVEPAEAQYLNVFNMPVANPSLADTSGSSSSYSPRPLGSPNDLDNYHDLFYRPTHSSTEQLQHPLTESARDSLLPDIPKRPWDLTHRRTGSGLTTLARQLSEEFDAMAIEREQTNSQYSQSSPSISGQSISRRPPTDGSLAFVLEEVGRSESPTSGIGVFVGEVDPMLAFKPSVSIPEDIESSRASTPMEKIEDEDEEDNTAMFRVGMVESVSTPPATYSDHRMSMMGDLSFSPERHRSAQPIADFSPIMHSRVMSGLQPPSADPTRSSYTTSSTASRMSGLSDFPVPPKDLTTSKHTSLLSSYFDEALTAREARGSRTPTPPLPSDDRRLTYAINEAEELLAVLSSTTSRT</sequence>
<gene>
    <name evidence="2" type="ORF">BDQ12DRAFT_631544</name>
</gene>
<feature type="compositionally biased region" description="Basic and acidic residues" evidence="1">
    <location>
        <begin position="515"/>
        <end position="548"/>
    </location>
</feature>
<feature type="compositionally biased region" description="Polar residues" evidence="1">
    <location>
        <begin position="723"/>
        <end position="743"/>
    </location>
</feature>
<evidence type="ECO:0000313" key="3">
    <source>
        <dbReference type="Proteomes" id="UP000308652"/>
    </source>
</evidence>
<feature type="compositionally biased region" description="Low complexity" evidence="1">
    <location>
        <begin position="1369"/>
        <end position="1383"/>
    </location>
</feature>
<feature type="compositionally biased region" description="Basic and acidic residues" evidence="1">
    <location>
        <begin position="88"/>
        <end position="113"/>
    </location>
</feature>
<feature type="region of interest" description="Disordered" evidence="1">
    <location>
        <begin position="1282"/>
        <end position="1301"/>
    </location>
</feature>
<evidence type="ECO:0000256" key="1">
    <source>
        <dbReference type="SAM" id="MobiDB-lite"/>
    </source>
</evidence>
<feature type="compositionally biased region" description="Polar residues" evidence="1">
    <location>
        <begin position="132"/>
        <end position="145"/>
    </location>
</feature>
<feature type="region of interest" description="Disordered" evidence="1">
    <location>
        <begin position="712"/>
        <end position="762"/>
    </location>
</feature>
<feature type="compositionally biased region" description="Polar residues" evidence="1">
    <location>
        <begin position="381"/>
        <end position="396"/>
    </location>
</feature>
<reference evidence="2 3" key="1">
    <citation type="journal article" date="2019" name="Nat. Ecol. Evol.">
        <title>Megaphylogeny resolves global patterns of mushroom evolution.</title>
        <authorList>
            <person name="Varga T."/>
            <person name="Krizsan K."/>
            <person name="Foldi C."/>
            <person name="Dima B."/>
            <person name="Sanchez-Garcia M."/>
            <person name="Sanchez-Ramirez S."/>
            <person name="Szollosi G.J."/>
            <person name="Szarkandi J.G."/>
            <person name="Papp V."/>
            <person name="Albert L."/>
            <person name="Andreopoulos W."/>
            <person name="Angelini C."/>
            <person name="Antonin V."/>
            <person name="Barry K.W."/>
            <person name="Bougher N.L."/>
            <person name="Buchanan P."/>
            <person name="Buyck B."/>
            <person name="Bense V."/>
            <person name="Catcheside P."/>
            <person name="Chovatia M."/>
            <person name="Cooper J."/>
            <person name="Damon W."/>
            <person name="Desjardin D."/>
            <person name="Finy P."/>
            <person name="Geml J."/>
            <person name="Haridas S."/>
            <person name="Hughes K."/>
            <person name="Justo A."/>
            <person name="Karasinski D."/>
            <person name="Kautmanova I."/>
            <person name="Kiss B."/>
            <person name="Kocsube S."/>
            <person name="Kotiranta H."/>
            <person name="LaButti K.M."/>
            <person name="Lechner B.E."/>
            <person name="Liimatainen K."/>
            <person name="Lipzen A."/>
            <person name="Lukacs Z."/>
            <person name="Mihaltcheva S."/>
            <person name="Morgado L.N."/>
            <person name="Niskanen T."/>
            <person name="Noordeloos M.E."/>
            <person name="Ohm R.A."/>
            <person name="Ortiz-Santana B."/>
            <person name="Ovrebo C."/>
            <person name="Racz N."/>
            <person name="Riley R."/>
            <person name="Savchenko A."/>
            <person name="Shiryaev A."/>
            <person name="Soop K."/>
            <person name="Spirin V."/>
            <person name="Szebenyi C."/>
            <person name="Tomsovsky M."/>
            <person name="Tulloss R.E."/>
            <person name="Uehling J."/>
            <person name="Grigoriev I.V."/>
            <person name="Vagvolgyi C."/>
            <person name="Papp T."/>
            <person name="Martin F.M."/>
            <person name="Miettinen O."/>
            <person name="Hibbett D.S."/>
            <person name="Nagy L.G."/>
        </authorList>
    </citation>
    <scope>NUCLEOTIDE SEQUENCE [LARGE SCALE GENOMIC DNA]</scope>
    <source>
        <strain evidence="2 3">CBS 166.37</strain>
    </source>
</reference>
<evidence type="ECO:0000313" key="2">
    <source>
        <dbReference type="EMBL" id="TFK38252.1"/>
    </source>
</evidence>
<feature type="region of interest" description="Disordered" evidence="1">
    <location>
        <begin position="1358"/>
        <end position="1397"/>
    </location>
</feature>
<feature type="compositionally biased region" description="Polar residues" evidence="1">
    <location>
        <begin position="214"/>
        <end position="234"/>
    </location>
</feature>
<feature type="compositionally biased region" description="Basic and acidic residues" evidence="1">
    <location>
        <begin position="571"/>
        <end position="590"/>
    </location>
</feature>
<feature type="compositionally biased region" description="Low complexity" evidence="1">
    <location>
        <begin position="1219"/>
        <end position="1236"/>
    </location>
</feature>
<feature type="region of interest" description="Disordered" evidence="1">
    <location>
        <begin position="190"/>
        <end position="251"/>
    </location>
</feature>
<keyword evidence="3" id="KW-1185">Reference proteome</keyword>
<feature type="region of interest" description="Disordered" evidence="1">
    <location>
        <begin position="266"/>
        <end position="434"/>
    </location>
</feature>
<feature type="region of interest" description="Disordered" evidence="1">
    <location>
        <begin position="515"/>
        <end position="607"/>
    </location>
</feature>
<name>A0A5C3LZF5_9AGAR</name>
<accession>A0A5C3LZF5</accession>
<proteinExistence type="predicted"/>
<feature type="region of interest" description="Disordered" evidence="1">
    <location>
        <begin position="17"/>
        <end position="151"/>
    </location>
</feature>
<feature type="compositionally biased region" description="Low complexity" evidence="1">
    <location>
        <begin position="19"/>
        <end position="34"/>
    </location>
</feature>
<feature type="compositionally biased region" description="Basic and acidic residues" evidence="1">
    <location>
        <begin position="50"/>
        <end position="64"/>
    </location>
</feature>
<feature type="region of interest" description="Disordered" evidence="1">
    <location>
        <begin position="461"/>
        <end position="498"/>
    </location>
</feature>
<feature type="compositionally biased region" description="Low complexity" evidence="1">
    <location>
        <begin position="114"/>
        <end position="125"/>
    </location>
</feature>